<dbReference type="GO" id="GO:0005634">
    <property type="term" value="C:nucleus"/>
    <property type="evidence" value="ECO:0007669"/>
    <property type="project" value="UniProtKB-SubCell"/>
</dbReference>
<dbReference type="GO" id="GO:0006355">
    <property type="term" value="P:regulation of DNA-templated transcription"/>
    <property type="evidence" value="ECO:0007669"/>
    <property type="project" value="UniProtKB-ARBA"/>
</dbReference>
<evidence type="ECO:0000256" key="5">
    <source>
        <dbReference type="ARBA" id="ARBA00023163"/>
    </source>
</evidence>
<dbReference type="EMBL" id="NKXS01006325">
    <property type="protein sequence ID" value="PIN01634.1"/>
    <property type="molecule type" value="Genomic_DNA"/>
</dbReference>
<evidence type="ECO:0000313" key="11">
    <source>
        <dbReference type="Proteomes" id="UP000231279"/>
    </source>
</evidence>
<evidence type="ECO:0000256" key="1">
    <source>
        <dbReference type="ARBA" id="ARBA00004123"/>
    </source>
</evidence>
<name>A0A2G9G8M2_9LAMI</name>
<dbReference type="Gene3D" id="1.10.10.60">
    <property type="entry name" value="Homeodomain-like"/>
    <property type="match status" value="2"/>
</dbReference>
<dbReference type="Proteomes" id="UP000231279">
    <property type="component" value="Unassembled WGS sequence"/>
</dbReference>
<evidence type="ECO:0000256" key="6">
    <source>
        <dbReference type="ARBA" id="ARBA00023242"/>
    </source>
</evidence>
<proteinExistence type="predicted"/>
<evidence type="ECO:0000256" key="3">
    <source>
        <dbReference type="ARBA" id="ARBA00023015"/>
    </source>
</evidence>
<dbReference type="InterPro" id="IPR044822">
    <property type="entry name" value="Myb_DNA-bind_4"/>
</dbReference>
<comment type="caution">
    <text evidence="10">The sequence shown here is derived from an EMBL/GenBank/DDBJ whole genome shotgun (WGS) entry which is preliminary data.</text>
</comment>
<evidence type="ECO:0000256" key="4">
    <source>
        <dbReference type="ARBA" id="ARBA00023125"/>
    </source>
</evidence>
<keyword evidence="7" id="KW-0175">Coiled coil</keyword>
<dbReference type="PANTHER" id="PTHR21654:SF60">
    <property type="entry name" value="TRIHELIX TRANSCRIPTION FACTOR PTL"/>
    <property type="match status" value="1"/>
</dbReference>
<keyword evidence="4" id="KW-0238">DNA-binding</keyword>
<keyword evidence="5" id="KW-0804">Transcription</keyword>
<dbReference type="FunFam" id="1.10.10.60:FF:000061">
    <property type="entry name" value="Trihelix transcription factor GT-2"/>
    <property type="match status" value="1"/>
</dbReference>
<evidence type="ECO:0000256" key="8">
    <source>
        <dbReference type="SAM" id="MobiDB-lite"/>
    </source>
</evidence>
<accession>A0A2G9G8M2</accession>
<dbReference type="InterPro" id="IPR001005">
    <property type="entry name" value="SANT/Myb"/>
</dbReference>
<gene>
    <name evidence="10" type="ORF">CDL12_25859</name>
</gene>
<dbReference type="CDD" id="cd12203">
    <property type="entry name" value="GT1"/>
    <property type="match status" value="2"/>
</dbReference>
<dbReference type="GO" id="GO:0003677">
    <property type="term" value="F:DNA binding"/>
    <property type="evidence" value="ECO:0007669"/>
    <property type="project" value="UniProtKB-KW"/>
</dbReference>
<dbReference type="Pfam" id="PF13837">
    <property type="entry name" value="Myb_DNA-bind_4"/>
    <property type="match status" value="2"/>
</dbReference>
<keyword evidence="6" id="KW-0539">Nucleus</keyword>
<evidence type="ECO:0000259" key="9">
    <source>
        <dbReference type="PROSITE" id="PS50090"/>
    </source>
</evidence>
<keyword evidence="2" id="KW-0677">Repeat</keyword>
<evidence type="ECO:0000256" key="2">
    <source>
        <dbReference type="ARBA" id="ARBA00022737"/>
    </source>
</evidence>
<organism evidence="10 11">
    <name type="scientific">Handroanthus impetiginosus</name>
    <dbReference type="NCBI Taxonomy" id="429701"/>
    <lineage>
        <taxon>Eukaryota</taxon>
        <taxon>Viridiplantae</taxon>
        <taxon>Streptophyta</taxon>
        <taxon>Embryophyta</taxon>
        <taxon>Tracheophyta</taxon>
        <taxon>Spermatophyta</taxon>
        <taxon>Magnoliopsida</taxon>
        <taxon>eudicotyledons</taxon>
        <taxon>Gunneridae</taxon>
        <taxon>Pentapetalae</taxon>
        <taxon>asterids</taxon>
        <taxon>lamiids</taxon>
        <taxon>Lamiales</taxon>
        <taxon>Bignoniaceae</taxon>
        <taxon>Crescentiina</taxon>
        <taxon>Tabebuia alliance</taxon>
        <taxon>Handroanthus</taxon>
    </lineage>
</organism>
<dbReference type="STRING" id="429701.A0A2G9G8M2"/>
<evidence type="ECO:0000313" key="10">
    <source>
        <dbReference type="EMBL" id="PIN01634.1"/>
    </source>
</evidence>
<dbReference type="SMART" id="SM00717">
    <property type="entry name" value="SANT"/>
    <property type="match status" value="2"/>
</dbReference>
<keyword evidence="3" id="KW-0805">Transcription regulation</keyword>
<feature type="domain" description="Myb-like" evidence="9">
    <location>
        <begin position="92"/>
        <end position="151"/>
    </location>
</feature>
<dbReference type="PANTHER" id="PTHR21654">
    <property type="entry name" value="FI21293P1"/>
    <property type="match status" value="1"/>
</dbReference>
<feature type="coiled-coil region" evidence="7">
    <location>
        <begin position="280"/>
        <end position="307"/>
    </location>
</feature>
<feature type="compositionally biased region" description="Acidic residues" evidence="8">
    <location>
        <begin position="238"/>
        <end position="250"/>
    </location>
</feature>
<protein>
    <submittedName>
        <fullName evidence="10">Transcription factor GT-2</fullName>
    </submittedName>
</protein>
<evidence type="ECO:0000256" key="7">
    <source>
        <dbReference type="SAM" id="Coils"/>
    </source>
</evidence>
<keyword evidence="11" id="KW-1185">Reference proteome</keyword>
<comment type="subcellular location">
    <subcellularLocation>
        <location evidence="1">Nucleus</location>
    </subcellularLocation>
</comment>
<reference evidence="11" key="1">
    <citation type="journal article" date="2018" name="Gigascience">
        <title>Genome assembly of the Pink Ipe (Handroanthus impetiginosus, Bignoniaceae), a highly valued, ecologically keystone Neotropical timber forest tree.</title>
        <authorList>
            <person name="Silva-Junior O.B."/>
            <person name="Grattapaglia D."/>
            <person name="Novaes E."/>
            <person name="Collevatti R.G."/>
        </authorList>
    </citation>
    <scope>NUCLEOTIDE SEQUENCE [LARGE SCALE GENOMIC DNA]</scope>
    <source>
        <strain evidence="11">cv. UFG-1</strain>
    </source>
</reference>
<sequence length="506" mass="57254">MEDQYGMADLRQYITSRPLFPPIPQPPDLLSTHRGLNAPPHPYDMLVFRSDSTTVNTNAAASSSAAAGGCFSGFESGLNGSGGGGGGDGGAGRWPRQETLTLLEIRSRLDPKFKEANQKGPLWDEVSRIMSEEHGYQRSGKKCREKFENLYKYYKKTKEGKAGRQDGKHYRFFRQLEALYGETNNSNSASLSEANPISGSFHYNFPKNPSLPNNQEAFQKLSDTSLSLSNYSDADTTSSDDTDLNEGIDDNDAKNKRRRGKRGWKGKIKDFIDSQMKRLMDKQEAWMEKMMKTIENKEQERMLREEEWRKQDAARIEREHRFWASERAWIEARDAALMDALQKLTGKELISLSENQNDNGSETMNNSVGGDVWPECEINKLIQLRTSLEVKFQQRGACEDVLWEEIAAKMACLGYDRSAIMCKEKWESVNNYLLKCNKKRKENSKSCINYYQGGGGGGAYCDASDHMIRVNDHGNNSTSSPNTANHVINDSCFRYFMGDAYGRIMD</sequence>
<feature type="region of interest" description="Disordered" evidence="8">
    <location>
        <begin position="229"/>
        <end position="261"/>
    </location>
</feature>
<dbReference type="PROSITE" id="PS50090">
    <property type="entry name" value="MYB_LIKE"/>
    <property type="match status" value="2"/>
</dbReference>
<dbReference type="FunFam" id="1.10.10.60:FF:000342">
    <property type="entry name" value="trihelix transcription factor PTL-like"/>
    <property type="match status" value="1"/>
</dbReference>
<dbReference type="AlphaFoldDB" id="A0A2G9G8M2"/>
<feature type="domain" description="Myb-like" evidence="9">
    <location>
        <begin position="373"/>
        <end position="430"/>
    </location>
</feature>
<dbReference type="OrthoDB" id="1919525at2759"/>